<dbReference type="RefSeq" id="WP_285878545.1">
    <property type="nucleotide sequence ID" value="NZ_JARFYN010000008.1"/>
</dbReference>
<evidence type="ECO:0000313" key="2">
    <source>
        <dbReference type="EMBL" id="MDL2405598.1"/>
    </source>
</evidence>
<dbReference type="InterPro" id="IPR016071">
    <property type="entry name" value="Staphylococal_nuclease_OB-fold"/>
</dbReference>
<gene>
    <name evidence="2" type="ORF">PY650_07960</name>
</gene>
<feature type="domain" description="TNase-like" evidence="1">
    <location>
        <begin position="54"/>
        <end position="136"/>
    </location>
</feature>
<comment type="caution">
    <text evidence="2">The sequence shown here is derived from an EMBL/GenBank/DDBJ whole genome shotgun (WGS) entry which is preliminary data.</text>
</comment>
<evidence type="ECO:0000313" key="3">
    <source>
        <dbReference type="Proteomes" id="UP001172630"/>
    </source>
</evidence>
<organism evidence="2 3">
    <name type="scientific">Rhizobium calliandrae</name>
    <dbReference type="NCBI Taxonomy" id="1312182"/>
    <lineage>
        <taxon>Bacteria</taxon>
        <taxon>Pseudomonadati</taxon>
        <taxon>Pseudomonadota</taxon>
        <taxon>Alphaproteobacteria</taxon>
        <taxon>Hyphomicrobiales</taxon>
        <taxon>Rhizobiaceae</taxon>
        <taxon>Rhizobium/Agrobacterium group</taxon>
        <taxon>Rhizobium</taxon>
    </lineage>
</organism>
<sequence>MTRFGRLFRDGVTTFAPLALIGLLALKMKNRPELVQTGRFYVVDADTLARDGNRLRLIGIDAPVFRQQCQCNLRDWARVTKARKAFDKLMKTGAGECRVSKHDRYGRLSVTCKADDVDINGAMVRRRIALSYGGYAAEEVAACKAKAGLLAGDFERPRDYRREEQMDRKGDRLAGLGGYLRRIVGWDR</sequence>
<protein>
    <submittedName>
        <fullName evidence="2">Thermonuclease family protein</fullName>
    </submittedName>
</protein>
<dbReference type="InterPro" id="IPR035437">
    <property type="entry name" value="SNase_OB-fold_sf"/>
</dbReference>
<reference evidence="2" key="1">
    <citation type="submission" date="2023-06" db="EMBL/GenBank/DDBJ databases">
        <title>Phylogenetic Diversity of Rhizobium strains.</title>
        <authorList>
            <person name="Moura F.T."/>
            <person name="Helene L.C.F."/>
            <person name="Hungria M."/>
        </authorList>
    </citation>
    <scope>NUCLEOTIDE SEQUENCE</scope>
    <source>
        <strain evidence="2">CCGE524</strain>
    </source>
</reference>
<keyword evidence="3" id="KW-1185">Reference proteome</keyword>
<dbReference type="Proteomes" id="UP001172630">
    <property type="component" value="Unassembled WGS sequence"/>
</dbReference>
<dbReference type="EMBL" id="JARFYN010000008">
    <property type="protein sequence ID" value="MDL2405598.1"/>
    <property type="molecule type" value="Genomic_DNA"/>
</dbReference>
<name>A0ABT7KAF8_9HYPH</name>
<proteinExistence type="predicted"/>
<dbReference type="Gene3D" id="2.40.50.90">
    <property type="match status" value="1"/>
</dbReference>
<accession>A0ABT7KAF8</accession>
<evidence type="ECO:0000259" key="1">
    <source>
        <dbReference type="Pfam" id="PF00565"/>
    </source>
</evidence>
<dbReference type="SUPFAM" id="SSF50199">
    <property type="entry name" value="Staphylococcal nuclease"/>
    <property type="match status" value="1"/>
</dbReference>
<dbReference type="Pfam" id="PF00565">
    <property type="entry name" value="SNase"/>
    <property type="match status" value="1"/>
</dbReference>